<gene>
    <name evidence="1" type="ORF">H9Q72_005782</name>
</gene>
<evidence type="ECO:0000313" key="1">
    <source>
        <dbReference type="EMBL" id="KAG5766164.1"/>
    </source>
</evidence>
<sequence length="94" mass="10497">MAAIGIRYYKLLNAGIYCIIWPQLRKEGNPGETVWDGREKDESKFRLYINTSITVDLSTTGISTGTKFFLSENTLFGSDRWGGIHDGSLDNGDC</sequence>
<organism evidence="1 2">
    <name type="scientific">Fusarium xylarioides</name>
    <dbReference type="NCBI Taxonomy" id="221167"/>
    <lineage>
        <taxon>Eukaryota</taxon>
        <taxon>Fungi</taxon>
        <taxon>Dikarya</taxon>
        <taxon>Ascomycota</taxon>
        <taxon>Pezizomycotina</taxon>
        <taxon>Sordariomycetes</taxon>
        <taxon>Hypocreomycetidae</taxon>
        <taxon>Hypocreales</taxon>
        <taxon>Nectriaceae</taxon>
        <taxon>Fusarium</taxon>
        <taxon>Fusarium fujikuroi species complex</taxon>
    </lineage>
</organism>
<comment type="caution">
    <text evidence="1">The sequence shown here is derived from an EMBL/GenBank/DDBJ whole genome shotgun (WGS) entry which is preliminary data.</text>
</comment>
<accession>A0A9P7HUA2</accession>
<name>A0A9P7HUA2_9HYPO</name>
<dbReference type="EMBL" id="JADFTT010000169">
    <property type="protein sequence ID" value="KAG5766164.1"/>
    <property type="molecule type" value="Genomic_DNA"/>
</dbReference>
<dbReference type="AlphaFoldDB" id="A0A9P7HUA2"/>
<dbReference type="Proteomes" id="UP000750502">
    <property type="component" value="Unassembled WGS sequence"/>
</dbReference>
<protein>
    <submittedName>
        <fullName evidence="1">Uncharacterized protein</fullName>
    </submittedName>
</protein>
<evidence type="ECO:0000313" key="2">
    <source>
        <dbReference type="Proteomes" id="UP000750502"/>
    </source>
</evidence>
<reference evidence="1" key="2">
    <citation type="submission" date="2020-10" db="EMBL/GenBank/DDBJ databases">
        <authorList>
            <person name="Peck L.D."/>
            <person name="Nowell R.W."/>
            <person name="Flood J."/>
            <person name="Ryan M.J."/>
            <person name="Barraclough T.G."/>
        </authorList>
    </citation>
    <scope>NUCLEOTIDE SEQUENCE</scope>
    <source>
        <strain evidence="1">IMI 127659i</strain>
    </source>
</reference>
<keyword evidence="2" id="KW-1185">Reference proteome</keyword>
<dbReference type="OrthoDB" id="4768706at2759"/>
<reference evidence="1" key="1">
    <citation type="journal article" date="2020" name="bioRxiv">
        <title>Historical genomics reveals the evolutionary mechanisms behind multiple outbreaks of the host-specific coffee wilt pathogen Fusarium xylarioides.</title>
        <authorList>
            <person name="Peck D."/>
            <person name="Nowell R.W."/>
            <person name="Flood J."/>
            <person name="Ryan M.J."/>
            <person name="Barraclough T.G."/>
        </authorList>
    </citation>
    <scope>NUCLEOTIDE SEQUENCE</scope>
    <source>
        <strain evidence="1">IMI 127659i</strain>
    </source>
</reference>
<proteinExistence type="predicted"/>